<proteinExistence type="predicted"/>
<protein>
    <submittedName>
        <fullName evidence="2">Uncharacterized protein</fullName>
    </submittedName>
</protein>
<organism evidence="2">
    <name type="scientific">Arundo donax</name>
    <name type="common">Giant reed</name>
    <name type="synonym">Donax arundinaceus</name>
    <dbReference type="NCBI Taxonomy" id="35708"/>
    <lineage>
        <taxon>Eukaryota</taxon>
        <taxon>Viridiplantae</taxon>
        <taxon>Streptophyta</taxon>
        <taxon>Embryophyta</taxon>
        <taxon>Tracheophyta</taxon>
        <taxon>Spermatophyta</taxon>
        <taxon>Magnoliopsida</taxon>
        <taxon>Liliopsida</taxon>
        <taxon>Poales</taxon>
        <taxon>Poaceae</taxon>
        <taxon>PACMAD clade</taxon>
        <taxon>Arundinoideae</taxon>
        <taxon>Arundineae</taxon>
        <taxon>Arundo</taxon>
    </lineage>
</organism>
<dbReference type="EMBL" id="GBRH01244574">
    <property type="protein sequence ID" value="JAD53321.1"/>
    <property type="molecule type" value="Transcribed_RNA"/>
</dbReference>
<feature type="compositionally biased region" description="Basic and acidic residues" evidence="1">
    <location>
        <begin position="1"/>
        <end position="16"/>
    </location>
</feature>
<feature type="region of interest" description="Disordered" evidence="1">
    <location>
        <begin position="1"/>
        <end position="36"/>
    </location>
</feature>
<reference evidence="2" key="2">
    <citation type="journal article" date="2015" name="Data Brief">
        <title>Shoot transcriptome of the giant reed, Arundo donax.</title>
        <authorList>
            <person name="Barrero R.A."/>
            <person name="Guerrero F.D."/>
            <person name="Moolhuijzen P."/>
            <person name="Goolsby J.A."/>
            <person name="Tidwell J."/>
            <person name="Bellgard S.E."/>
            <person name="Bellgard M.I."/>
        </authorList>
    </citation>
    <scope>NUCLEOTIDE SEQUENCE</scope>
    <source>
        <tissue evidence="2">Shoot tissue taken approximately 20 cm above the soil surface</tissue>
    </source>
</reference>
<evidence type="ECO:0000256" key="1">
    <source>
        <dbReference type="SAM" id="MobiDB-lite"/>
    </source>
</evidence>
<name>A0A0A9AQA8_ARUDO</name>
<reference evidence="2" key="1">
    <citation type="submission" date="2014-09" db="EMBL/GenBank/DDBJ databases">
        <authorList>
            <person name="Magalhaes I.L.F."/>
            <person name="Oliveira U."/>
            <person name="Santos F.R."/>
            <person name="Vidigal T.H.D.A."/>
            <person name="Brescovit A.D."/>
            <person name="Santos A.J."/>
        </authorList>
    </citation>
    <scope>NUCLEOTIDE SEQUENCE</scope>
    <source>
        <tissue evidence="2">Shoot tissue taken approximately 20 cm above the soil surface</tissue>
    </source>
</reference>
<dbReference type="AlphaFoldDB" id="A0A0A9AQA8"/>
<feature type="compositionally biased region" description="Basic residues" evidence="1">
    <location>
        <begin position="17"/>
        <end position="36"/>
    </location>
</feature>
<accession>A0A0A9AQA8</accession>
<sequence>MQPTQELRDPTNERARNAKHSNQPKRTKKTQKIMCL</sequence>
<evidence type="ECO:0000313" key="2">
    <source>
        <dbReference type="EMBL" id="JAD53321.1"/>
    </source>
</evidence>